<accession>A0A5C3QD46</accession>
<evidence type="ECO:0000313" key="2">
    <source>
        <dbReference type="Proteomes" id="UP000305067"/>
    </source>
</evidence>
<proteinExistence type="predicted"/>
<dbReference type="Proteomes" id="UP000305067">
    <property type="component" value="Unassembled WGS sequence"/>
</dbReference>
<protein>
    <submittedName>
        <fullName evidence="1">Uncharacterized protein</fullName>
    </submittedName>
</protein>
<dbReference type="AlphaFoldDB" id="A0A5C3QD46"/>
<name>A0A5C3QD46_9AGAR</name>
<organism evidence="1 2">
    <name type="scientific">Pterulicium gracile</name>
    <dbReference type="NCBI Taxonomy" id="1884261"/>
    <lineage>
        <taxon>Eukaryota</taxon>
        <taxon>Fungi</taxon>
        <taxon>Dikarya</taxon>
        <taxon>Basidiomycota</taxon>
        <taxon>Agaricomycotina</taxon>
        <taxon>Agaricomycetes</taxon>
        <taxon>Agaricomycetidae</taxon>
        <taxon>Agaricales</taxon>
        <taxon>Pleurotineae</taxon>
        <taxon>Pterulaceae</taxon>
        <taxon>Pterulicium</taxon>
    </lineage>
</organism>
<evidence type="ECO:0000313" key="1">
    <source>
        <dbReference type="EMBL" id="TFK96383.1"/>
    </source>
</evidence>
<reference evidence="1 2" key="1">
    <citation type="journal article" date="2019" name="Nat. Ecol. Evol.">
        <title>Megaphylogeny resolves global patterns of mushroom evolution.</title>
        <authorList>
            <person name="Varga T."/>
            <person name="Krizsan K."/>
            <person name="Foldi C."/>
            <person name="Dima B."/>
            <person name="Sanchez-Garcia M."/>
            <person name="Sanchez-Ramirez S."/>
            <person name="Szollosi G.J."/>
            <person name="Szarkandi J.G."/>
            <person name="Papp V."/>
            <person name="Albert L."/>
            <person name="Andreopoulos W."/>
            <person name="Angelini C."/>
            <person name="Antonin V."/>
            <person name="Barry K.W."/>
            <person name="Bougher N.L."/>
            <person name="Buchanan P."/>
            <person name="Buyck B."/>
            <person name="Bense V."/>
            <person name="Catcheside P."/>
            <person name="Chovatia M."/>
            <person name="Cooper J."/>
            <person name="Damon W."/>
            <person name="Desjardin D."/>
            <person name="Finy P."/>
            <person name="Geml J."/>
            <person name="Haridas S."/>
            <person name="Hughes K."/>
            <person name="Justo A."/>
            <person name="Karasinski D."/>
            <person name="Kautmanova I."/>
            <person name="Kiss B."/>
            <person name="Kocsube S."/>
            <person name="Kotiranta H."/>
            <person name="LaButti K.M."/>
            <person name="Lechner B.E."/>
            <person name="Liimatainen K."/>
            <person name="Lipzen A."/>
            <person name="Lukacs Z."/>
            <person name="Mihaltcheva S."/>
            <person name="Morgado L.N."/>
            <person name="Niskanen T."/>
            <person name="Noordeloos M.E."/>
            <person name="Ohm R.A."/>
            <person name="Ortiz-Santana B."/>
            <person name="Ovrebo C."/>
            <person name="Racz N."/>
            <person name="Riley R."/>
            <person name="Savchenko A."/>
            <person name="Shiryaev A."/>
            <person name="Soop K."/>
            <person name="Spirin V."/>
            <person name="Szebenyi C."/>
            <person name="Tomsovsky M."/>
            <person name="Tulloss R.E."/>
            <person name="Uehling J."/>
            <person name="Grigoriev I.V."/>
            <person name="Vagvolgyi C."/>
            <person name="Papp T."/>
            <person name="Martin F.M."/>
            <person name="Miettinen O."/>
            <person name="Hibbett D.S."/>
            <person name="Nagy L.G."/>
        </authorList>
    </citation>
    <scope>NUCLEOTIDE SEQUENCE [LARGE SCALE GENOMIC DNA]</scope>
    <source>
        <strain evidence="1 2">CBS 309.79</strain>
    </source>
</reference>
<sequence>MGDLHRLAVLLSSDLTNQALPEMLFLYLSIGVRLRRRRRRLEGSLPRLFMCLHTQLRRLGYAARWRGRHFCSIKGKRAKGRRVIERGSGGPSLHLVAFATSA</sequence>
<gene>
    <name evidence="1" type="ORF">BDV98DRAFT_309764</name>
</gene>
<dbReference type="EMBL" id="ML178861">
    <property type="protein sequence ID" value="TFK96383.1"/>
    <property type="molecule type" value="Genomic_DNA"/>
</dbReference>
<keyword evidence="2" id="KW-1185">Reference proteome</keyword>